<keyword evidence="2 5" id="KW-0812">Transmembrane</keyword>
<feature type="transmembrane region" description="Helical" evidence="5">
    <location>
        <begin position="70"/>
        <end position="90"/>
    </location>
</feature>
<reference evidence="7 8" key="1">
    <citation type="submission" date="2010-05" db="EMBL/GenBank/DDBJ databases">
        <title>The Genome Sequence of Thecamonas trahens ATCC 50062.</title>
        <authorList>
            <consortium name="The Broad Institute Genome Sequencing Platform"/>
            <person name="Russ C."/>
            <person name="Cuomo C."/>
            <person name="Shea T."/>
            <person name="Young S.K."/>
            <person name="Zeng Q."/>
            <person name="Koehrsen M."/>
            <person name="Haas B."/>
            <person name="Borodovsky M."/>
            <person name="Guigo R."/>
            <person name="Alvarado L."/>
            <person name="Berlin A."/>
            <person name="Bochicchio J."/>
            <person name="Borenstein D."/>
            <person name="Chapman S."/>
            <person name="Chen Z."/>
            <person name="Freedman E."/>
            <person name="Gellesch M."/>
            <person name="Goldberg J."/>
            <person name="Griggs A."/>
            <person name="Gujja S."/>
            <person name="Heilman E."/>
            <person name="Heiman D."/>
            <person name="Hepburn T."/>
            <person name="Howarth C."/>
            <person name="Jen D."/>
            <person name="Larson L."/>
            <person name="Mehta T."/>
            <person name="Park D."/>
            <person name="Pearson M."/>
            <person name="Roberts A."/>
            <person name="Saif S."/>
            <person name="Shenoy N."/>
            <person name="Sisk P."/>
            <person name="Stolte C."/>
            <person name="Sykes S."/>
            <person name="Thomson T."/>
            <person name="Walk T."/>
            <person name="White J."/>
            <person name="Yandava C."/>
            <person name="Burger G."/>
            <person name="Gray M.W."/>
            <person name="Holland P.W.H."/>
            <person name="King N."/>
            <person name="Lang F.B.F."/>
            <person name="Roger A.J."/>
            <person name="Ruiz-Trillo I."/>
            <person name="Lander E."/>
            <person name="Nusbaum C."/>
        </authorList>
    </citation>
    <scope>NUCLEOTIDE SEQUENCE [LARGE SCALE GENOMIC DNA]</scope>
    <source>
        <strain evidence="7 8">ATCC 50062</strain>
    </source>
</reference>
<dbReference type="Pfam" id="PF01490">
    <property type="entry name" value="Aa_trans"/>
    <property type="match status" value="1"/>
</dbReference>
<dbReference type="eggNOG" id="KOG1305">
    <property type="taxonomic scope" value="Eukaryota"/>
</dbReference>
<evidence type="ECO:0000256" key="1">
    <source>
        <dbReference type="ARBA" id="ARBA00004141"/>
    </source>
</evidence>
<dbReference type="STRING" id="461836.A0A0L0DGB9"/>
<proteinExistence type="predicted"/>
<feature type="transmembrane region" description="Helical" evidence="5">
    <location>
        <begin position="327"/>
        <end position="350"/>
    </location>
</feature>
<feature type="transmembrane region" description="Helical" evidence="5">
    <location>
        <begin position="185"/>
        <end position="205"/>
    </location>
</feature>
<gene>
    <name evidence="7" type="ORF">AMSG_06517</name>
</gene>
<dbReference type="Proteomes" id="UP000054408">
    <property type="component" value="Unassembled WGS sequence"/>
</dbReference>
<protein>
    <submittedName>
        <fullName evidence="7">Solute carrier family 38 member 5</fullName>
    </submittedName>
</protein>
<feature type="domain" description="Amino acid transporter transmembrane" evidence="6">
    <location>
        <begin position="2"/>
        <end position="384"/>
    </location>
</feature>
<dbReference type="InterPro" id="IPR013057">
    <property type="entry name" value="AA_transpt_TM"/>
</dbReference>
<dbReference type="OrthoDB" id="655540at2759"/>
<keyword evidence="3 5" id="KW-1133">Transmembrane helix</keyword>
<feature type="transmembrane region" description="Helical" evidence="5">
    <location>
        <begin position="261"/>
        <end position="282"/>
    </location>
</feature>
<feature type="transmembrane region" description="Helical" evidence="5">
    <location>
        <begin position="362"/>
        <end position="386"/>
    </location>
</feature>
<name>A0A0L0DGB9_THETB</name>
<dbReference type="AlphaFoldDB" id="A0A0L0DGB9"/>
<organism evidence="7 8">
    <name type="scientific">Thecamonas trahens ATCC 50062</name>
    <dbReference type="NCBI Taxonomy" id="461836"/>
    <lineage>
        <taxon>Eukaryota</taxon>
        <taxon>Apusozoa</taxon>
        <taxon>Apusomonadida</taxon>
        <taxon>Apusomonadidae</taxon>
        <taxon>Thecamonas</taxon>
    </lineage>
</organism>
<evidence type="ECO:0000313" key="7">
    <source>
        <dbReference type="EMBL" id="KNC51166.1"/>
    </source>
</evidence>
<comment type="subcellular location">
    <subcellularLocation>
        <location evidence="1">Membrane</location>
        <topology evidence="1">Multi-pass membrane protein</topology>
    </subcellularLocation>
</comment>
<keyword evidence="8" id="KW-1185">Reference proteome</keyword>
<dbReference type="EMBL" id="GL349465">
    <property type="protein sequence ID" value="KNC51166.1"/>
    <property type="molecule type" value="Genomic_DNA"/>
</dbReference>
<feature type="transmembrane region" description="Helical" evidence="5">
    <location>
        <begin position="135"/>
        <end position="159"/>
    </location>
</feature>
<dbReference type="PANTHER" id="PTHR22950">
    <property type="entry name" value="AMINO ACID TRANSPORTER"/>
    <property type="match status" value="1"/>
</dbReference>
<evidence type="ECO:0000256" key="3">
    <source>
        <dbReference type="ARBA" id="ARBA00022989"/>
    </source>
</evidence>
<keyword evidence="4 5" id="KW-0472">Membrane</keyword>
<evidence type="ECO:0000256" key="4">
    <source>
        <dbReference type="ARBA" id="ARBA00023136"/>
    </source>
</evidence>
<dbReference type="RefSeq" id="XP_013756368.1">
    <property type="nucleotide sequence ID" value="XM_013900914.1"/>
</dbReference>
<feature type="transmembrane region" description="Helical" evidence="5">
    <location>
        <begin position="217"/>
        <end position="241"/>
    </location>
</feature>
<accession>A0A0L0DGB9</accession>
<dbReference type="GO" id="GO:0016020">
    <property type="term" value="C:membrane"/>
    <property type="evidence" value="ECO:0007669"/>
    <property type="project" value="UniProtKB-SubCell"/>
</dbReference>
<evidence type="ECO:0000256" key="2">
    <source>
        <dbReference type="ARBA" id="ARBA00022692"/>
    </source>
</evidence>
<dbReference type="GeneID" id="25565661"/>
<evidence type="ECO:0000313" key="8">
    <source>
        <dbReference type="Proteomes" id="UP000054408"/>
    </source>
</evidence>
<evidence type="ECO:0000256" key="5">
    <source>
        <dbReference type="SAM" id="Phobius"/>
    </source>
</evidence>
<evidence type="ECO:0000259" key="6">
    <source>
        <dbReference type="Pfam" id="PF01490"/>
    </source>
</evidence>
<dbReference type="GO" id="GO:0015179">
    <property type="term" value="F:L-amino acid transmembrane transporter activity"/>
    <property type="evidence" value="ECO:0007669"/>
    <property type="project" value="TreeGrafter"/>
</dbReference>
<feature type="transmembrane region" description="Helical" evidence="5">
    <location>
        <begin position="13"/>
        <end position="36"/>
    </location>
</feature>
<sequence>MIGGGTVAMVQPFAFKSAGIGLTLIFMLIILVFCDYTQKLLFRSSRIAGKAGRTYEDLGRVAFGERGVKVTQIVEVLNTFGVLIAYQVIIADQSDILKRWLSDDFILLRWHSKLFLLVAVVAVIMPVSMARTMKFLAIPSMLSLLAIGITGVAIIVRGIEHAGSATKSSQIPSCSVEFFKFETNLLLALPIVTLAFTSHINYLHTTDALKRPTPGRVALVSHTSMILSAVFYIAVGILGYSTFCDSTPSDILVGYSPSDDLIQVSRVLMIISFMFSYPLLCFPCRNAVTQILFKGKPFSWPRHISITLIIVVLTYLVAISVPNLGVVVGFIGSITATALSLTLPTAYYLKIADGPITSADKLPALAVLILGTSFGIAATAASIYNITQGNTE</sequence>
<feature type="transmembrane region" description="Helical" evidence="5">
    <location>
        <begin position="110"/>
        <end position="128"/>
    </location>
</feature>
<dbReference type="OMA" id="KIWKRQC"/>
<feature type="transmembrane region" description="Helical" evidence="5">
    <location>
        <begin position="303"/>
        <end position="321"/>
    </location>
</feature>